<protein>
    <submittedName>
        <fullName evidence="1">Uncharacterized protein</fullName>
    </submittedName>
</protein>
<evidence type="ECO:0000313" key="1">
    <source>
        <dbReference type="EnsemblPlants" id="AVESA.00010b.r2.4DG0758530.1.CDS.1"/>
    </source>
</evidence>
<dbReference type="Proteomes" id="UP001732700">
    <property type="component" value="Chromosome 4D"/>
</dbReference>
<dbReference type="EnsemblPlants" id="AVESA.00010b.r2.4DG0758530.1">
    <property type="protein sequence ID" value="AVESA.00010b.r2.4DG0758530.1.CDS.1"/>
    <property type="gene ID" value="AVESA.00010b.r2.4DG0758530"/>
</dbReference>
<organism evidence="1 2">
    <name type="scientific">Avena sativa</name>
    <name type="common">Oat</name>
    <dbReference type="NCBI Taxonomy" id="4498"/>
    <lineage>
        <taxon>Eukaryota</taxon>
        <taxon>Viridiplantae</taxon>
        <taxon>Streptophyta</taxon>
        <taxon>Embryophyta</taxon>
        <taxon>Tracheophyta</taxon>
        <taxon>Spermatophyta</taxon>
        <taxon>Magnoliopsida</taxon>
        <taxon>Liliopsida</taxon>
        <taxon>Poales</taxon>
        <taxon>Poaceae</taxon>
        <taxon>BOP clade</taxon>
        <taxon>Pooideae</taxon>
        <taxon>Poodae</taxon>
        <taxon>Poeae</taxon>
        <taxon>Poeae Chloroplast Group 1 (Aveneae type)</taxon>
        <taxon>Aveninae</taxon>
        <taxon>Avena</taxon>
    </lineage>
</organism>
<keyword evidence="2" id="KW-1185">Reference proteome</keyword>
<sequence length="227" mass="25014">MSWPWENKAAVDERFHAQHPTAFTVTRSDSWSGHGFNVTSFGGGNAAVMEVKTAHLGNNNLRSLLLCDAASHDPLVSVEERRFGVAGQRRWEAFKGRDTRGKDRLFAVVDRTRFFQLGNTVHVFLEGNATGERVPDFVVRGSYYLGTMTVSRGNDDDGGGGGGGGFVAQIRNESGLWASLLGENRYSLWIKPGVDQAFLIALTVILDQMHSPRYDNSATTPRQSHQN</sequence>
<proteinExistence type="predicted"/>
<evidence type="ECO:0000313" key="2">
    <source>
        <dbReference type="Proteomes" id="UP001732700"/>
    </source>
</evidence>
<reference evidence="1" key="1">
    <citation type="submission" date="2021-05" db="EMBL/GenBank/DDBJ databases">
        <authorList>
            <person name="Scholz U."/>
            <person name="Mascher M."/>
            <person name="Fiebig A."/>
        </authorList>
    </citation>
    <scope>NUCLEOTIDE SEQUENCE [LARGE SCALE GENOMIC DNA]</scope>
</reference>
<name>A0ACD5XDS9_AVESA</name>
<accession>A0ACD5XDS9</accession>
<reference evidence="1" key="2">
    <citation type="submission" date="2025-09" db="UniProtKB">
        <authorList>
            <consortium name="EnsemblPlants"/>
        </authorList>
    </citation>
    <scope>IDENTIFICATION</scope>
</reference>